<proteinExistence type="predicted"/>
<feature type="domain" description="Gfo/Idh/MocA-like oxidoreductase N-terminal" evidence="2">
    <location>
        <begin position="78"/>
        <end position="144"/>
    </location>
</feature>
<organism evidence="3">
    <name type="scientific">uncultured Chloroflexia bacterium</name>
    <dbReference type="NCBI Taxonomy" id="1672391"/>
    <lineage>
        <taxon>Bacteria</taxon>
        <taxon>Bacillati</taxon>
        <taxon>Chloroflexota</taxon>
        <taxon>Chloroflexia</taxon>
        <taxon>environmental samples</taxon>
    </lineage>
</organism>
<dbReference type="AlphaFoldDB" id="A0A6J4NGZ1"/>
<evidence type="ECO:0000313" key="3">
    <source>
        <dbReference type="EMBL" id="CAA9387814.1"/>
    </source>
</evidence>
<gene>
    <name evidence="3" type="ORF">AVDCRST_MAG93-9563</name>
</gene>
<feature type="non-terminal residue" evidence="3">
    <location>
        <position position="146"/>
    </location>
</feature>
<dbReference type="EC" id="1.1.1.18" evidence="3"/>
<dbReference type="PANTHER" id="PTHR43818:SF11">
    <property type="entry name" value="BCDNA.GH03377"/>
    <property type="match status" value="1"/>
</dbReference>
<dbReference type="InterPro" id="IPR050463">
    <property type="entry name" value="Gfo/Idh/MocA_oxidrdct_glycsds"/>
</dbReference>
<accession>A0A6J4NGZ1</accession>
<dbReference type="GO" id="GO:0050112">
    <property type="term" value="F:inositol 2-dehydrogenase (NAD+) activity"/>
    <property type="evidence" value="ECO:0007669"/>
    <property type="project" value="UniProtKB-EC"/>
</dbReference>
<dbReference type="SUPFAM" id="SSF51735">
    <property type="entry name" value="NAD(P)-binding Rossmann-fold domains"/>
    <property type="match status" value="1"/>
</dbReference>
<dbReference type="EMBL" id="CADCTR010003210">
    <property type="protein sequence ID" value="CAA9387814.1"/>
    <property type="molecule type" value="Genomic_DNA"/>
</dbReference>
<reference evidence="3" key="1">
    <citation type="submission" date="2020-02" db="EMBL/GenBank/DDBJ databases">
        <authorList>
            <person name="Meier V. D."/>
        </authorList>
    </citation>
    <scope>NUCLEOTIDE SEQUENCE</scope>
    <source>
        <strain evidence="3">AVDCRST_MAG93</strain>
    </source>
</reference>
<dbReference type="Pfam" id="PF01408">
    <property type="entry name" value="GFO_IDH_MocA"/>
    <property type="match status" value="1"/>
</dbReference>
<protein>
    <submittedName>
        <fullName evidence="3">Myo-inositol 2-dehydrogenase</fullName>
        <ecNumber evidence="3">1.1.1.18</ecNumber>
    </submittedName>
</protein>
<dbReference type="InterPro" id="IPR000683">
    <property type="entry name" value="Gfo/Idh/MocA-like_OxRdtase_N"/>
</dbReference>
<dbReference type="InterPro" id="IPR036291">
    <property type="entry name" value="NAD(P)-bd_dom_sf"/>
</dbReference>
<sequence length="146" mass="15868">MIRIGIVGCGRILNAHLQGYKKLRELGIDNFRITALGARREEDALMFRKRGEGPTPRPPVLDPATGDPLAAPHTYLSDFQDDVDVGVYTDYREMISSGTVDAINDFTTLALHHDVGLAALDAGLHLLTQKPLAVSVRAAHVLVSRA</sequence>
<dbReference type="GO" id="GO:0000166">
    <property type="term" value="F:nucleotide binding"/>
    <property type="evidence" value="ECO:0007669"/>
    <property type="project" value="InterPro"/>
</dbReference>
<evidence type="ECO:0000256" key="1">
    <source>
        <dbReference type="ARBA" id="ARBA00023002"/>
    </source>
</evidence>
<keyword evidence="1 3" id="KW-0560">Oxidoreductase</keyword>
<name>A0A6J4NGZ1_9CHLR</name>
<dbReference type="PANTHER" id="PTHR43818">
    <property type="entry name" value="BCDNA.GH03377"/>
    <property type="match status" value="1"/>
</dbReference>
<dbReference type="Gene3D" id="3.40.50.720">
    <property type="entry name" value="NAD(P)-binding Rossmann-like Domain"/>
    <property type="match status" value="1"/>
</dbReference>
<evidence type="ECO:0000259" key="2">
    <source>
        <dbReference type="Pfam" id="PF01408"/>
    </source>
</evidence>